<feature type="compositionally biased region" description="Low complexity" evidence="3">
    <location>
        <begin position="111"/>
        <end position="131"/>
    </location>
</feature>
<organism evidence="5 6">
    <name type="scientific">Cryoendolithus antarcticus</name>
    <dbReference type="NCBI Taxonomy" id="1507870"/>
    <lineage>
        <taxon>Eukaryota</taxon>
        <taxon>Fungi</taxon>
        <taxon>Dikarya</taxon>
        <taxon>Ascomycota</taxon>
        <taxon>Pezizomycotina</taxon>
        <taxon>Dothideomycetes</taxon>
        <taxon>Dothideomycetidae</taxon>
        <taxon>Cladosporiales</taxon>
        <taxon>Cladosporiaceae</taxon>
        <taxon>Cryoendolithus</taxon>
    </lineage>
</organism>
<dbReference type="STRING" id="1507870.A0A1V8SJT6"/>
<dbReference type="GO" id="GO:0003729">
    <property type="term" value="F:mRNA binding"/>
    <property type="evidence" value="ECO:0007669"/>
    <property type="project" value="InterPro"/>
</dbReference>
<dbReference type="InParanoid" id="A0A1V8SJT6"/>
<keyword evidence="6" id="KW-1185">Reference proteome</keyword>
<feature type="region of interest" description="Disordered" evidence="3">
    <location>
        <begin position="245"/>
        <end position="300"/>
    </location>
</feature>
<dbReference type="PROSITE" id="PS50102">
    <property type="entry name" value="RRM"/>
    <property type="match status" value="1"/>
</dbReference>
<keyword evidence="1 2" id="KW-0694">RNA-binding</keyword>
<dbReference type="Gene3D" id="3.30.70.330">
    <property type="match status" value="1"/>
</dbReference>
<accession>A0A1V8SJT6</accession>
<dbReference type="InterPro" id="IPR000504">
    <property type="entry name" value="RRM_dom"/>
</dbReference>
<dbReference type="AlphaFoldDB" id="A0A1V8SJT6"/>
<feature type="compositionally biased region" description="Basic and acidic residues" evidence="3">
    <location>
        <begin position="245"/>
        <end position="254"/>
    </location>
</feature>
<gene>
    <name evidence="5" type="ORF">B0A48_15059</name>
</gene>
<proteinExistence type="predicted"/>
<dbReference type="PANTHER" id="PTHR47640:SF11">
    <property type="entry name" value="RNA-BINDING PROTEIN 42"/>
    <property type="match status" value="1"/>
</dbReference>
<evidence type="ECO:0000256" key="3">
    <source>
        <dbReference type="SAM" id="MobiDB-lite"/>
    </source>
</evidence>
<feature type="compositionally biased region" description="Pro residues" evidence="3">
    <location>
        <begin position="38"/>
        <end position="55"/>
    </location>
</feature>
<dbReference type="EMBL" id="NAJO01000041">
    <property type="protein sequence ID" value="OQN99210.1"/>
    <property type="molecule type" value="Genomic_DNA"/>
</dbReference>
<feature type="compositionally biased region" description="Low complexity" evidence="3">
    <location>
        <begin position="17"/>
        <end position="37"/>
    </location>
</feature>
<dbReference type="InterPro" id="IPR050825">
    <property type="entry name" value="RBM42_RBP45_47-like"/>
</dbReference>
<comment type="caution">
    <text evidence="5">The sequence shown here is derived from an EMBL/GenBank/DDBJ whole genome shotgun (WGS) entry which is preliminary data.</text>
</comment>
<evidence type="ECO:0000256" key="1">
    <source>
        <dbReference type="ARBA" id="ARBA00022884"/>
    </source>
</evidence>
<feature type="domain" description="RRM" evidence="4">
    <location>
        <begin position="163"/>
        <end position="240"/>
    </location>
</feature>
<feature type="region of interest" description="Disordered" evidence="3">
    <location>
        <begin position="79"/>
        <end position="134"/>
    </location>
</feature>
<dbReference type="OrthoDB" id="1749473at2759"/>
<dbReference type="SUPFAM" id="SSF54928">
    <property type="entry name" value="RNA-binding domain, RBD"/>
    <property type="match status" value="1"/>
</dbReference>
<dbReference type="InterPro" id="IPR035979">
    <property type="entry name" value="RBD_domain_sf"/>
</dbReference>
<dbReference type="Proteomes" id="UP000192596">
    <property type="component" value="Unassembled WGS sequence"/>
</dbReference>
<reference evidence="6" key="1">
    <citation type="submission" date="2017-03" db="EMBL/GenBank/DDBJ databases">
        <title>Genomes of endolithic fungi from Antarctica.</title>
        <authorList>
            <person name="Coleine C."/>
            <person name="Masonjones S."/>
            <person name="Stajich J.E."/>
        </authorList>
    </citation>
    <scope>NUCLEOTIDE SEQUENCE [LARGE SCALE GENOMIC DNA]</scope>
    <source>
        <strain evidence="6">CCFEE 5527</strain>
    </source>
</reference>
<evidence type="ECO:0000313" key="6">
    <source>
        <dbReference type="Proteomes" id="UP000192596"/>
    </source>
</evidence>
<name>A0A1V8SJT6_9PEZI</name>
<sequence length="300" mass="32300">MAYQHNPNQYAYPPGSTPSYAQQQQQAQYPQQQQPYAQPTPPTIRNPFAPPPPAQPTYGAPNAYDPEYEAQVAAWQSAYAPQQDLQSDKKAVRLGVAKGDNPNMTQLGQRPTASTTTSTLETKTPAAALPNPNAPEKKLTVLRQGGGQTWADATLTDWDPTQFRIMVGNLAGEVTDDSLAKAFAAYGVSKARVVRDKRTTKSKGYGFVAFEDGERGFQAAREMVGKYIGSHPVTVKRSKVDLRVVEEKERGRGGKHDKKNRGREKGKGNGNGEDVLGAKTGAGVEKAGVKGPAGAYKVIG</sequence>
<evidence type="ECO:0000256" key="2">
    <source>
        <dbReference type="PROSITE-ProRule" id="PRU00176"/>
    </source>
</evidence>
<evidence type="ECO:0000259" key="4">
    <source>
        <dbReference type="PROSITE" id="PS50102"/>
    </source>
</evidence>
<feature type="region of interest" description="Disordered" evidence="3">
    <location>
        <begin position="1"/>
        <end position="65"/>
    </location>
</feature>
<dbReference type="PANTHER" id="PTHR47640">
    <property type="entry name" value="TRNA SELENOCYSTEINE 1-ASSOCIATED PROTEIN 1-RELATED-RELATED"/>
    <property type="match status" value="1"/>
</dbReference>
<protein>
    <recommendedName>
        <fullName evidence="4">RRM domain-containing protein</fullName>
    </recommendedName>
</protein>
<evidence type="ECO:0000313" key="5">
    <source>
        <dbReference type="EMBL" id="OQN99210.1"/>
    </source>
</evidence>
<feature type="compositionally biased region" description="Basic residues" evidence="3">
    <location>
        <begin position="255"/>
        <end position="264"/>
    </location>
</feature>
<dbReference type="InterPro" id="IPR012677">
    <property type="entry name" value="Nucleotide-bd_a/b_plait_sf"/>
</dbReference>
<dbReference type="SMART" id="SM00360">
    <property type="entry name" value="RRM"/>
    <property type="match status" value="1"/>
</dbReference>
<dbReference type="Pfam" id="PF00076">
    <property type="entry name" value="RRM_1"/>
    <property type="match status" value="1"/>
</dbReference>